<dbReference type="Proteomes" id="UP001500212">
    <property type="component" value="Unassembled WGS sequence"/>
</dbReference>
<dbReference type="Pfam" id="PF00171">
    <property type="entry name" value="Aldedh"/>
    <property type="match status" value="1"/>
</dbReference>
<protein>
    <submittedName>
        <fullName evidence="5">NAD-dependent succinate-semialdehyde dehydrogenase</fullName>
    </submittedName>
</protein>
<dbReference type="Gene3D" id="3.40.309.10">
    <property type="entry name" value="Aldehyde Dehydrogenase, Chain A, domain 2"/>
    <property type="match status" value="1"/>
</dbReference>
<evidence type="ECO:0000313" key="6">
    <source>
        <dbReference type="Proteomes" id="UP001500212"/>
    </source>
</evidence>
<comment type="caution">
    <text evidence="5">The sequence shown here is derived from an EMBL/GenBank/DDBJ whole genome shotgun (WGS) entry which is preliminary data.</text>
</comment>
<dbReference type="InterPro" id="IPR029510">
    <property type="entry name" value="Ald_DH_CS_GLU"/>
</dbReference>
<accession>A0ABP8TGK6</accession>
<dbReference type="InterPro" id="IPR016162">
    <property type="entry name" value="Ald_DH_N"/>
</dbReference>
<sequence>MGDHGSDRTTVGRPVPDLRWVALGLAGNVRCERLWEAIGMENRLYIGGTWTAAEGTFDVIDPSTGEVFASVADADADAAVRALDAAAAAQASWAATAPRDRSEILRRAYELMHERAEKLARLTTREMGRPMAESLGEVSYAAEFLRWFAEEAVRVGGEYRVAPGGDYRILTTRQPVGPAYLVTPWNFPLSMVTRKVGPAIAAGCTMIIKPAEATPLSALALGRLLADAGVPDGVLSVLPTNRAPEVTNALIADGRLRLLSFTGSTPVGKRLMEQAAGKVLRTTMELGGNAPFLVFDDADLDAALNGAVVAKMRNTGESCVAANRFIVHEAVAEEFAAGLAERLGSLRLGPGLDPETEVGPLIDERARDRVAGLVADALERGATLRTGGKVSDGPGWFYPPTVLGDVPVDARVMREEIFAPVAPIAVFPDEESMIAAANDTEAGLVAYAYTRDLKRALRVGEALETGMVGLNRGLVSNPAAPFGGVKESGIGREGGFEGIDDYVELKYLAVDM</sequence>
<proteinExistence type="inferred from homology"/>
<gene>
    <name evidence="5" type="ORF">GCM10023195_15560</name>
</gene>
<dbReference type="SUPFAM" id="SSF53720">
    <property type="entry name" value="ALDH-like"/>
    <property type="match status" value="1"/>
</dbReference>
<dbReference type="InterPro" id="IPR016161">
    <property type="entry name" value="Ald_DH/histidinol_DH"/>
</dbReference>
<keyword evidence="1 3" id="KW-0560">Oxidoreductase</keyword>
<keyword evidence="6" id="KW-1185">Reference proteome</keyword>
<organism evidence="5 6">
    <name type="scientific">Actinoallomurus liliacearum</name>
    <dbReference type="NCBI Taxonomy" id="1080073"/>
    <lineage>
        <taxon>Bacteria</taxon>
        <taxon>Bacillati</taxon>
        <taxon>Actinomycetota</taxon>
        <taxon>Actinomycetes</taxon>
        <taxon>Streptosporangiales</taxon>
        <taxon>Thermomonosporaceae</taxon>
        <taxon>Actinoallomurus</taxon>
    </lineage>
</organism>
<reference evidence="6" key="1">
    <citation type="journal article" date="2019" name="Int. J. Syst. Evol. Microbiol.">
        <title>The Global Catalogue of Microorganisms (GCM) 10K type strain sequencing project: providing services to taxonomists for standard genome sequencing and annotation.</title>
        <authorList>
            <consortium name="The Broad Institute Genomics Platform"/>
            <consortium name="The Broad Institute Genome Sequencing Center for Infectious Disease"/>
            <person name="Wu L."/>
            <person name="Ma J."/>
        </authorList>
    </citation>
    <scope>NUCLEOTIDE SEQUENCE [LARGE SCALE GENOMIC DNA]</scope>
    <source>
        <strain evidence="6">JCM 17938</strain>
    </source>
</reference>
<evidence type="ECO:0000256" key="1">
    <source>
        <dbReference type="ARBA" id="ARBA00023002"/>
    </source>
</evidence>
<dbReference type="InterPro" id="IPR015590">
    <property type="entry name" value="Aldehyde_DH_dom"/>
</dbReference>
<evidence type="ECO:0000256" key="3">
    <source>
        <dbReference type="RuleBase" id="RU003345"/>
    </source>
</evidence>
<dbReference type="InterPro" id="IPR050740">
    <property type="entry name" value="Aldehyde_DH_Superfamily"/>
</dbReference>
<evidence type="ECO:0000256" key="2">
    <source>
        <dbReference type="PROSITE-ProRule" id="PRU10007"/>
    </source>
</evidence>
<comment type="similarity">
    <text evidence="3">Belongs to the aldehyde dehydrogenase family.</text>
</comment>
<feature type="domain" description="Aldehyde dehydrogenase" evidence="4">
    <location>
        <begin position="50"/>
        <end position="507"/>
    </location>
</feature>
<dbReference type="PANTHER" id="PTHR43353:SF5">
    <property type="entry name" value="SUCCINATE-SEMIALDEHYDE DEHYDROGENASE, MITOCHONDRIAL"/>
    <property type="match status" value="1"/>
</dbReference>
<name>A0ABP8TGK6_9ACTN</name>
<dbReference type="Gene3D" id="3.40.605.10">
    <property type="entry name" value="Aldehyde Dehydrogenase, Chain A, domain 1"/>
    <property type="match status" value="1"/>
</dbReference>
<dbReference type="InterPro" id="IPR016163">
    <property type="entry name" value="Ald_DH_C"/>
</dbReference>
<evidence type="ECO:0000259" key="4">
    <source>
        <dbReference type="Pfam" id="PF00171"/>
    </source>
</evidence>
<feature type="active site" evidence="2">
    <location>
        <position position="285"/>
    </location>
</feature>
<evidence type="ECO:0000313" key="5">
    <source>
        <dbReference type="EMBL" id="GAA4604560.1"/>
    </source>
</evidence>
<dbReference type="EMBL" id="BAABHJ010000004">
    <property type="protein sequence ID" value="GAA4604560.1"/>
    <property type="molecule type" value="Genomic_DNA"/>
</dbReference>
<dbReference type="CDD" id="cd07103">
    <property type="entry name" value="ALDH_F5_SSADH_GabD"/>
    <property type="match status" value="1"/>
</dbReference>
<dbReference type="PROSITE" id="PS00687">
    <property type="entry name" value="ALDEHYDE_DEHYDR_GLU"/>
    <property type="match status" value="1"/>
</dbReference>
<dbReference type="PANTHER" id="PTHR43353">
    <property type="entry name" value="SUCCINATE-SEMIALDEHYDE DEHYDROGENASE, MITOCHONDRIAL"/>
    <property type="match status" value="1"/>
</dbReference>